<protein>
    <submittedName>
        <fullName evidence="1">Gdh1</fullName>
    </submittedName>
</protein>
<reference evidence="1" key="1">
    <citation type="submission" date="2014-09" db="EMBL/GenBank/DDBJ databases">
        <authorList>
            <person name="Magalhaes I.L.F."/>
            <person name="Oliveira U."/>
            <person name="Santos F.R."/>
            <person name="Vidigal T.H.D.A."/>
            <person name="Brescovit A.D."/>
            <person name="Santos A.J."/>
        </authorList>
    </citation>
    <scope>NUCLEOTIDE SEQUENCE</scope>
    <source>
        <tissue evidence="1">Shoot tissue taken approximately 20 cm above the soil surface</tissue>
    </source>
</reference>
<accession>A0A0A9F0G5</accession>
<dbReference type="AlphaFoldDB" id="A0A0A9F0G5"/>
<proteinExistence type="predicted"/>
<name>A0A0A9F0G5_ARUDO</name>
<sequence>MNFLSKNSGKSLELGDAQFSRTASYSTFSSPILISLNGMTRLFSSLESRPSSRAACLLLPMHSSCSTKCPSELHLAGSAGGARRRLWWYGSRRLKKIGGAGLDSAGKL</sequence>
<organism evidence="1">
    <name type="scientific">Arundo donax</name>
    <name type="common">Giant reed</name>
    <name type="synonym">Donax arundinaceus</name>
    <dbReference type="NCBI Taxonomy" id="35708"/>
    <lineage>
        <taxon>Eukaryota</taxon>
        <taxon>Viridiplantae</taxon>
        <taxon>Streptophyta</taxon>
        <taxon>Embryophyta</taxon>
        <taxon>Tracheophyta</taxon>
        <taxon>Spermatophyta</taxon>
        <taxon>Magnoliopsida</taxon>
        <taxon>Liliopsida</taxon>
        <taxon>Poales</taxon>
        <taxon>Poaceae</taxon>
        <taxon>PACMAD clade</taxon>
        <taxon>Arundinoideae</taxon>
        <taxon>Arundineae</taxon>
        <taxon>Arundo</taxon>
    </lineage>
</organism>
<dbReference type="EMBL" id="GBRH01192059">
    <property type="protein sequence ID" value="JAE05837.1"/>
    <property type="molecule type" value="Transcribed_RNA"/>
</dbReference>
<reference evidence="1" key="2">
    <citation type="journal article" date="2015" name="Data Brief">
        <title>Shoot transcriptome of the giant reed, Arundo donax.</title>
        <authorList>
            <person name="Barrero R.A."/>
            <person name="Guerrero F.D."/>
            <person name="Moolhuijzen P."/>
            <person name="Goolsby J.A."/>
            <person name="Tidwell J."/>
            <person name="Bellgard S.E."/>
            <person name="Bellgard M.I."/>
        </authorList>
    </citation>
    <scope>NUCLEOTIDE SEQUENCE</scope>
    <source>
        <tissue evidence="1">Shoot tissue taken approximately 20 cm above the soil surface</tissue>
    </source>
</reference>
<evidence type="ECO:0000313" key="1">
    <source>
        <dbReference type="EMBL" id="JAE05837.1"/>
    </source>
</evidence>